<keyword evidence="3" id="KW-0645">Protease</keyword>
<dbReference type="AlphaFoldDB" id="A0AAA9S0L6"/>
<feature type="domain" description="OTU" evidence="8">
    <location>
        <begin position="142"/>
        <end position="279"/>
    </location>
</feature>
<feature type="region of interest" description="Disordered" evidence="7">
    <location>
        <begin position="1"/>
        <end position="51"/>
    </location>
</feature>
<evidence type="ECO:0000313" key="9">
    <source>
        <dbReference type="Ensembl" id="ENSBTAP00000078521.1"/>
    </source>
</evidence>
<keyword evidence="5" id="KW-0378">Hydrolase</keyword>
<dbReference type="InterPro" id="IPR050704">
    <property type="entry name" value="Peptidase_C85-like"/>
</dbReference>
<sequence>MNEAKETPVPSLGGEDPLEEKMAPHSTIPARRIPRSKEPDSPWGRKEQDNTEPLSENCRYCFLAFTVAREKCEIDSVAVNISNLVLENQPLRISKAQKRRDKKAALEKEREERIAEAEIENLTGARHVESEKLAQILAARQLEIKQIPSDGHCMYRAIEDQLKEQNGVLTVAALRCQTANYMQSHVEDFLPFLTNPNTGEMYTPEEFGKYCDDIVNTAAWGGQLELRALSHILRTPIEIIQADSPPIVVGEEYPENPLILVYMRHAYGLGEHYNSVTRLVNTATENCS</sequence>
<dbReference type="EC" id="3.4.19.12" evidence="2"/>
<proteinExistence type="predicted"/>
<dbReference type="GO" id="GO:0004843">
    <property type="term" value="F:cysteine-type deubiquitinase activity"/>
    <property type="evidence" value="ECO:0007669"/>
    <property type="project" value="UniProtKB-EC"/>
</dbReference>
<dbReference type="SUPFAM" id="SSF54001">
    <property type="entry name" value="Cysteine proteinases"/>
    <property type="match status" value="1"/>
</dbReference>
<accession>A0AAA9S0L6</accession>
<gene>
    <name evidence="9" type="primary">OTUD6B</name>
</gene>
<evidence type="ECO:0000256" key="6">
    <source>
        <dbReference type="ARBA" id="ARBA00022807"/>
    </source>
</evidence>
<protein>
    <recommendedName>
        <fullName evidence="2">ubiquitinyl hydrolase 1</fullName>
        <ecNumber evidence="2">3.4.19.12</ecNumber>
    </recommendedName>
</protein>
<evidence type="ECO:0000256" key="4">
    <source>
        <dbReference type="ARBA" id="ARBA00022786"/>
    </source>
</evidence>
<dbReference type="GO" id="GO:0006508">
    <property type="term" value="P:proteolysis"/>
    <property type="evidence" value="ECO:0007669"/>
    <property type="project" value="UniProtKB-KW"/>
</dbReference>
<comment type="catalytic activity">
    <reaction evidence="1">
        <text>Thiol-dependent hydrolysis of ester, thioester, amide, peptide and isopeptide bonds formed by the C-terminal Gly of ubiquitin (a 76-residue protein attached to proteins as an intracellular targeting signal).</text>
        <dbReference type="EC" id="3.4.19.12"/>
    </reaction>
</comment>
<evidence type="ECO:0000313" key="10">
    <source>
        <dbReference type="Proteomes" id="UP000009136"/>
    </source>
</evidence>
<organism evidence="9 10">
    <name type="scientific">Bos taurus</name>
    <name type="common">Bovine</name>
    <dbReference type="NCBI Taxonomy" id="9913"/>
    <lineage>
        <taxon>Eukaryota</taxon>
        <taxon>Metazoa</taxon>
        <taxon>Chordata</taxon>
        <taxon>Craniata</taxon>
        <taxon>Vertebrata</taxon>
        <taxon>Euteleostomi</taxon>
        <taxon>Mammalia</taxon>
        <taxon>Eutheria</taxon>
        <taxon>Laurasiatheria</taxon>
        <taxon>Artiodactyla</taxon>
        <taxon>Ruminantia</taxon>
        <taxon>Pecora</taxon>
        <taxon>Bovidae</taxon>
        <taxon>Bovinae</taxon>
        <taxon>Bos</taxon>
    </lineage>
</organism>
<evidence type="ECO:0000259" key="8">
    <source>
        <dbReference type="PROSITE" id="PS50802"/>
    </source>
</evidence>
<reference evidence="9" key="2">
    <citation type="submission" date="2025-08" db="UniProtKB">
        <authorList>
            <consortium name="Ensembl"/>
        </authorList>
    </citation>
    <scope>IDENTIFICATION</scope>
    <source>
        <strain evidence="9">Hereford</strain>
    </source>
</reference>
<dbReference type="PANTHER" id="PTHR12419">
    <property type="entry name" value="OTU DOMAIN CONTAINING PROTEIN"/>
    <property type="match status" value="1"/>
</dbReference>
<dbReference type="InterPro" id="IPR038765">
    <property type="entry name" value="Papain-like_cys_pep_sf"/>
</dbReference>
<dbReference type="Ensembl" id="ENSBTAT00000104296.1">
    <property type="protein sequence ID" value="ENSBTAP00000078521.1"/>
    <property type="gene ID" value="ENSBTAG00000003481.7"/>
</dbReference>
<feature type="compositionally biased region" description="Basic and acidic residues" evidence="7">
    <location>
        <begin position="35"/>
        <end position="49"/>
    </location>
</feature>
<dbReference type="InterPro" id="IPR003323">
    <property type="entry name" value="OTU_dom"/>
</dbReference>
<name>A0AAA9S0L6_BOVIN</name>
<dbReference type="FunFam" id="3.90.70.80:FF:000003">
    <property type="entry name" value="OTU domain-containing protein 6B"/>
    <property type="match status" value="1"/>
</dbReference>
<dbReference type="PANTHER" id="PTHR12419:SF21">
    <property type="entry name" value="DEUBIQUITINASE OTUD6B"/>
    <property type="match status" value="1"/>
</dbReference>
<reference evidence="9" key="3">
    <citation type="submission" date="2025-09" db="UniProtKB">
        <authorList>
            <consortium name="Ensembl"/>
        </authorList>
    </citation>
    <scope>IDENTIFICATION</scope>
    <source>
        <strain evidence="9">Hereford</strain>
    </source>
</reference>
<dbReference type="InterPro" id="IPR049772">
    <property type="entry name" value="OTU_OTUD6"/>
</dbReference>
<dbReference type="CDD" id="cd22761">
    <property type="entry name" value="OTU_OTUD6"/>
    <property type="match status" value="1"/>
</dbReference>
<evidence type="ECO:0000256" key="5">
    <source>
        <dbReference type="ARBA" id="ARBA00022801"/>
    </source>
</evidence>
<evidence type="ECO:0000256" key="1">
    <source>
        <dbReference type="ARBA" id="ARBA00000707"/>
    </source>
</evidence>
<dbReference type="Pfam" id="PF02338">
    <property type="entry name" value="OTU"/>
    <property type="match status" value="1"/>
</dbReference>
<dbReference type="PROSITE" id="PS50802">
    <property type="entry name" value="OTU"/>
    <property type="match status" value="1"/>
</dbReference>
<evidence type="ECO:0000256" key="2">
    <source>
        <dbReference type="ARBA" id="ARBA00012759"/>
    </source>
</evidence>
<dbReference type="Proteomes" id="UP000009136">
    <property type="component" value="Chromosome 14"/>
</dbReference>
<keyword evidence="4" id="KW-0833">Ubl conjugation pathway</keyword>
<dbReference type="Gene3D" id="3.90.70.80">
    <property type="match status" value="1"/>
</dbReference>
<dbReference type="GeneTree" id="ENSGT00940000154960"/>
<reference evidence="9" key="1">
    <citation type="submission" date="2018-03" db="EMBL/GenBank/DDBJ databases">
        <title>ARS-UCD1.2.</title>
        <authorList>
            <person name="Rosen B.D."/>
            <person name="Bickhart D.M."/>
            <person name="Koren S."/>
            <person name="Schnabel R.D."/>
            <person name="Hall R."/>
            <person name="Zimin A."/>
            <person name="Dreischer C."/>
            <person name="Schultheiss S."/>
            <person name="Schroeder S.G."/>
            <person name="Elsik C.G."/>
            <person name="Couldrey C."/>
            <person name="Liu G.E."/>
            <person name="Van Tassell C.P."/>
            <person name="Phillippy A.M."/>
            <person name="Smith T.P.L."/>
            <person name="Medrano J.F."/>
        </authorList>
    </citation>
    <scope>NUCLEOTIDE SEQUENCE [LARGE SCALE GENOMIC DNA]</scope>
    <source>
        <strain evidence="9">Hereford</strain>
    </source>
</reference>
<evidence type="ECO:0000256" key="7">
    <source>
        <dbReference type="SAM" id="MobiDB-lite"/>
    </source>
</evidence>
<evidence type="ECO:0000256" key="3">
    <source>
        <dbReference type="ARBA" id="ARBA00022670"/>
    </source>
</evidence>
<keyword evidence="6" id="KW-0788">Thiol protease</keyword>
<keyword evidence="10" id="KW-1185">Reference proteome</keyword>